<evidence type="ECO:0000313" key="1">
    <source>
        <dbReference type="EMBL" id="KRY25689.1"/>
    </source>
</evidence>
<comment type="caution">
    <text evidence="1">The sequence shown here is derived from an EMBL/GenBank/DDBJ whole genome shotgun (WGS) entry which is preliminary data.</text>
</comment>
<dbReference type="Proteomes" id="UP000054653">
    <property type="component" value="Unassembled WGS sequence"/>
</dbReference>
<accession>A0A0V1AMG0</accession>
<gene>
    <name evidence="1" type="ORF">T03_16157</name>
</gene>
<organism evidence="1 2">
    <name type="scientific">Trichinella britovi</name>
    <name type="common">Parasitic roundworm</name>
    <dbReference type="NCBI Taxonomy" id="45882"/>
    <lineage>
        <taxon>Eukaryota</taxon>
        <taxon>Metazoa</taxon>
        <taxon>Ecdysozoa</taxon>
        <taxon>Nematoda</taxon>
        <taxon>Enoplea</taxon>
        <taxon>Dorylaimia</taxon>
        <taxon>Trichinellida</taxon>
        <taxon>Trichinellidae</taxon>
        <taxon>Trichinella</taxon>
    </lineage>
</organism>
<protein>
    <submittedName>
        <fullName evidence="1">Uncharacterized protein</fullName>
    </submittedName>
</protein>
<sequence length="36" mass="4228">MCIDLQDLDIAHRIGTVYESQECCHRRNLNSYITCL</sequence>
<proteinExistence type="predicted"/>
<evidence type="ECO:0000313" key="2">
    <source>
        <dbReference type="Proteomes" id="UP000054653"/>
    </source>
</evidence>
<dbReference type="AlphaFoldDB" id="A0A0V1AMG0"/>
<dbReference type="EMBL" id="JYDI01002170">
    <property type="protein sequence ID" value="KRY25689.1"/>
    <property type="molecule type" value="Genomic_DNA"/>
</dbReference>
<name>A0A0V1AMG0_TRIBR</name>
<keyword evidence="2" id="KW-1185">Reference proteome</keyword>
<reference evidence="1 2" key="1">
    <citation type="submission" date="2015-01" db="EMBL/GenBank/DDBJ databases">
        <title>Evolution of Trichinella species and genotypes.</title>
        <authorList>
            <person name="Korhonen P.K."/>
            <person name="Edoardo P."/>
            <person name="Giuseppe L.R."/>
            <person name="Gasser R.B."/>
        </authorList>
    </citation>
    <scope>NUCLEOTIDE SEQUENCE [LARGE SCALE GENOMIC DNA]</scope>
    <source>
        <strain evidence="1">ISS120</strain>
    </source>
</reference>